<comment type="caution">
    <text evidence="1">The sequence shown here is derived from an EMBL/GenBank/DDBJ whole genome shotgun (WGS) entry which is preliminary data.</text>
</comment>
<dbReference type="HOGENOM" id="CLU_1484806_0_0_1"/>
<dbReference type="EMBL" id="ANIZ01001763">
    <property type="protein sequence ID" value="ETI44865.1"/>
    <property type="molecule type" value="Genomic_DNA"/>
</dbReference>
<reference evidence="1 2" key="1">
    <citation type="submission" date="2013-11" db="EMBL/GenBank/DDBJ databases">
        <title>The Genome Sequence of Phytophthora parasitica P1569.</title>
        <authorList>
            <consortium name="The Broad Institute Genomics Platform"/>
            <person name="Russ C."/>
            <person name="Tyler B."/>
            <person name="Panabieres F."/>
            <person name="Shan W."/>
            <person name="Tripathy S."/>
            <person name="Grunwald N."/>
            <person name="Machado M."/>
            <person name="Johnson C.S."/>
            <person name="Arredondo F."/>
            <person name="Hong C."/>
            <person name="Coffey M."/>
            <person name="Young S.K."/>
            <person name="Zeng Q."/>
            <person name="Gargeya S."/>
            <person name="Fitzgerald M."/>
            <person name="Abouelleil A."/>
            <person name="Alvarado L."/>
            <person name="Chapman S.B."/>
            <person name="Gainer-Dewar J."/>
            <person name="Goldberg J."/>
            <person name="Griggs A."/>
            <person name="Gujja S."/>
            <person name="Hansen M."/>
            <person name="Howarth C."/>
            <person name="Imamovic A."/>
            <person name="Ireland A."/>
            <person name="Larimer J."/>
            <person name="McCowan C."/>
            <person name="Murphy C."/>
            <person name="Pearson M."/>
            <person name="Poon T.W."/>
            <person name="Priest M."/>
            <person name="Roberts A."/>
            <person name="Saif S."/>
            <person name="Shea T."/>
            <person name="Sykes S."/>
            <person name="Wortman J."/>
            <person name="Nusbaum C."/>
            <person name="Birren B."/>
        </authorList>
    </citation>
    <scope>NUCLEOTIDE SEQUENCE [LARGE SCALE GENOMIC DNA]</scope>
    <source>
        <strain evidence="1 2">P1569</strain>
    </source>
</reference>
<keyword evidence="2" id="KW-1185">Reference proteome</keyword>
<name>V9F026_PHYNI</name>
<dbReference type="Proteomes" id="UP000018721">
    <property type="component" value="Unassembled WGS sequence"/>
</dbReference>
<accession>V9F026</accession>
<gene>
    <name evidence="1" type="ORF">F443_10467</name>
</gene>
<sequence length="182" mass="19935">MCKDIEPVGDGEVGEAQLGKELAYDELGEAAVQIGQARQRPTNTRNRSRCSLGWPACQSQPSQEHQGAAVKSQRGGNVCGELRRIVLGVYDGREWSNAGPYELELARPCSDGRWDGGGVTETMNVKGDADARIIKSHYTLVYSDVRMCYKFFLRGVPNGQTCAKLNPSMVTSIEEVCTLLSY</sequence>
<protein>
    <submittedName>
        <fullName evidence="1">Uncharacterized protein</fullName>
    </submittedName>
</protein>
<evidence type="ECO:0000313" key="1">
    <source>
        <dbReference type="EMBL" id="ETI44865.1"/>
    </source>
</evidence>
<dbReference type="AlphaFoldDB" id="V9F026"/>
<evidence type="ECO:0000313" key="2">
    <source>
        <dbReference type="Proteomes" id="UP000018721"/>
    </source>
</evidence>
<organism evidence="1 2">
    <name type="scientific">Phytophthora nicotianae P1569</name>
    <dbReference type="NCBI Taxonomy" id="1317065"/>
    <lineage>
        <taxon>Eukaryota</taxon>
        <taxon>Sar</taxon>
        <taxon>Stramenopiles</taxon>
        <taxon>Oomycota</taxon>
        <taxon>Peronosporomycetes</taxon>
        <taxon>Peronosporales</taxon>
        <taxon>Peronosporaceae</taxon>
        <taxon>Phytophthora</taxon>
    </lineage>
</organism>
<proteinExistence type="predicted"/>